<dbReference type="InterPro" id="IPR027476">
    <property type="entry name" value="DppA_N"/>
</dbReference>
<dbReference type="Gene3D" id="3.40.50.10780">
    <property type="entry name" value="Dipeptide transport protein"/>
    <property type="match status" value="1"/>
</dbReference>
<sequence>MRGQAKTKPFGLITVGQHARNGEENAYFPHTIQSPPIKGLWFNDMHIAEIGMAVLNFQGVKYIANIGCEASRKEAKELSEKVKHISVKDKSQGWEPGVEETYAIIKDGVLEALKNSKKSEGVVFQAPYTFKLELCKNYYFQEPKEISWKGEFTKKDAIWEAPSIEIGWELFNYVRNHIRVDEVDTKQK</sequence>
<organism evidence="1 2">
    <name type="scientific">Isachenkonia alkalipeptolytica</name>
    <dbReference type="NCBI Taxonomy" id="2565777"/>
    <lineage>
        <taxon>Bacteria</taxon>
        <taxon>Bacillati</taxon>
        <taxon>Bacillota</taxon>
        <taxon>Clostridia</taxon>
        <taxon>Eubacteriales</taxon>
        <taxon>Clostridiaceae</taxon>
        <taxon>Isachenkonia</taxon>
    </lineage>
</organism>
<comment type="caution">
    <text evidence="1">The sequence shown here is derived from an EMBL/GenBank/DDBJ whole genome shotgun (WGS) entry which is preliminary data.</text>
</comment>
<dbReference type="RefSeq" id="WP_160721634.1">
    <property type="nucleotide sequence ID" value="NZ_SUMG01000010.1"/>
</dbReference>
<proteinExistence type="predicted"/>
<dbReference type="AlphaFoldDB" id="A0AA43XKS6"/>
<dbReference type="EMBL" id="SUMG01000010">
    <property type="protein sequence ID" value="NBG88658.1"/>
    <property type="molecule type" value="Genomic_DNA"/>
</dbReference>
<name>A0AA43XKS6_9CLOT</name>
<keyword evidence="2" id="KW-1185">Reference proteome</keyword>
<dbReference type="Pfam" id="PF04951">
    <property type="entry name" value="Peptidase_M55"/>
    <property type="match status" value="1"/>
</dbReference>
<evidence type="ECO:0000313" key="1">
    <source>
        <dbReference type="EMBL" id="NBG88658.1"/>
    </source>
</evidence>
<reference evidence="1 2" key="1">
    <citation type="submission" date="2019-04" db="EMBL/GenBank/DDBJ databases">
        <title>Isachenkonia alkalipeptolytica gen. nov. sp. nov. a new anaerobic, alkiliphilic organothrophic bacterium capable to reduce synthesized ferrihydrite isolated from a soda lake.</title>
        <authorList>
            <person name="Toshchakov S.V."/>
            <person name="Zavarzina D.G."/>
            <person name="Zhilina T.N."/>
            <person name="Kostrikina N.A."/>
            <person name="Kublanov I.V."/>
        </authorList>
    </citation>
    <scope>NUCLEOTIDE SEQUENCE [LARGE SCALE GENOMIC DNA]</scope>
    <source>
        <strain evidence="1 2">Z-1701</strain>
    </source>
</reference>
<protein>
    <submittedName>
        <fullName evidence="1">Uncharacterized protein</fullName>
    </submittedName>
</protein>
<dbReference type="InterPro" id="IPR036177">
    <property type="entry name" value="Peptidase_M55_sf"/>
</dbReference>
<gene>
    <name evidence="1" type="ORF">ISALK_09100</name>
</gene>
<dbReference type="Proteomes" id="UP000449710">
    <property type="component" value="Unassembled WGS sequence"/>
</dbReference>
<accession>A0AA43XKS6</accession>
<evidence type="ECO:0000313" key="2">
    <source>
        <dbReference type="Proteomes" id="UP000449710"/>
    </source>
</evidence>
<dbReference type="SUPFAM" id="SSF63992">
    <property type="entry name" value="Dipeptide transport protein"/>
    <property type="match status" value="1"/>
</dbReference>
<dbReference type="InterPro" id="IPR007035">
    <property type="entry name" value="Peptidase_M55"/>
</dbReference>